<comment type="caution">
    <text evidence="1">The sequence shown here is derived from an EMBL/GenBank/DDBJ whole genome shotgun (WGS) entry which is preliminary data.</text>
</comment>
<dbReference type="AlphaFoldDB" id="A0A1B7L7Z3"/>
<organism evidence="1 2">
    <name type="scientific">Mangrovibacter phragmitis</name>
    <dbReference type="NCBI Taxonomy" id="1691903"/>
    <lineage>
        <taxon>Bacteria</taxon>
        <taxon>Pseudomonadati</taxon>
        <taxon>Pseudomonadota</taxon>
        <taxon>Gammaproteobacteria</taxon>
        <taxon>Enterobacterales</taxon>
        <taxon>Enterobacteriaceae</taxon>
        <taxon>Mangrovibacter</taxon>
    </lineage>
</organism>
<gene>
    <name evidence="1" type="ORF">A9B99_01670</name>
</gene>
<protein>
    <submittedName>
        <fullName evidence="1">Uncharacterized protein</fullName>
    </submittedName>
</protein>
<name>A0A1B7L7Z3_9ENTR</name>
<dbReference type="RefSeq" id="WP_064594024.1">
    <property type="nucleotide sequence ID" value="NZ_LYRP01000001.1"/>
</dbReference>
<reference evidence="2" key="1">
    <citation type="submission" date="2016-05" db="EMBL/GenBank/DDBJ databases">
        <authorList>
            <person name="Behera P."/>
            <person name="Vaishampayan P."/>
            <person name="Singh N."/>
            <person name="Raina V."/>
            <person name="Suar M."/>
            <person name="Pattnaik A."/>
            <person name="Rastogi G."/>
        </authorList>
    </citation>
    <scope>NUCLEOTIDE SEQUENCE [LARGE SCALE GENOMIC DNA]</scope>
    <source>
        <strain evidence="2">MP23</strain>
    </source>
</reference>
<sequence>MKPYITHNNILVTDSTLDYFKSVVFSIPYNGVPSLRRPFYRNIAVFLQHVICVSTCSRKNKKKAKIKANKKWSYSVPVPFKLGWEKLPGVFKKSGATNERAMEALKNAGIIKLTGYSNAQSSCREYAVSQRFLRKLFGNDREAYLSRKDRYHYLSDIFTKRKSYSFDEMIGVAIDRGQNAKHQQSKRDIPNVAFRELVVSVWNKLEPLEINLDALLDYYNENSTKKNKIFIFNFLSRLAETGVDLVKESPLTVSYRQSYKTAYIGGRSFEVGTGFQSLPSNMKWACLARGHNYDIKGCQLEILRHELLSIGIPAKSLEMLETQYICRVLRIAEELVKQFRFSSVFNAGFVTLSLKSSTRRLLNRELGKAEAKRVLKRWKHLLKPLRRDLALLLDHYEGTAKTNRYGKCVTNAVGQSFNITYKDVAACKRRKSDVMRRKLLSHMLQGLESRAVYDYVTGHKGVCALEHDGFVSYEEVTDRSHPYLLIEKKH</sequence>
<evidence type="ECO:0000313" key="1">
    <source>
        <dbReference type="EMBL" id="OAT78467.1"/>
    </source>
</evidence>
<dbReference type="Proteomes" id="UP000078225">
    <property type="component" value="Unassembled WGS sequence"/>
</dbReference>
<proteinExistence type="predicted"/>
<dbReference type="EMBL" id="LYRP01000001">
    <property type="protein sequence ID" value="OAT78467.1"/>
    <property type="molecule type" value="Genomic_DNA"/>
</dbReference>
<accession>A0A1B7L7Z3</accession>
<keyword evidence="2" id="KW-1185">Reference proteome</keyword>
<evidence type="ECO:0000313" key="2">
    <source>
        <dbReference type="Proteomes" id="UP000078225"/>
    </source>
</evidence>
<dbReference type="OrthoDB" id="6492103at2"/>